<evidence type="ECO:0000313" key="2">
    <source>
        <dbReference type="Proteomes" id="UP001172457"/>
    </source>
</evidence>
<dbReference type="EMBL" id="JARYMX010000003">
    <property type="protein sequence ID" value="KAJ9556970.1"/>
    <property type="molecule type" value="Genomic_DNA"/>
</dbReference>
<reference evidence="1" key="1">
    <citation type="submission" date="2023-03" db="EMBL/GenBank/DDBJ databases">
        <title>Chromosome-scale reference genome and RAD-based genetic map of yellow starthistle (Centaurea solstitialis) reveal putative structural variation and QTLs associated with invader traits.</title>
        <authorList>
            <person name="Reatini B."/>
            <person name="Cang F.A."/>
            <person name="Jiang Q."/>
            <person name="Mckibben M.T.W."/>
            <person name="Barker M.S."/>
            <person name="Rieseberg L.H."/>
            <person name="Dlugosch K.M."/>
        </authorList>
    </citation>
    <scope>NUCLEOTIDE SEQUENCE</scope>
    <source>
        <strain evidence="1">CAN-66</strain>
        <tissue evidence="1">Leaf</tissue>
    </source>
</reference>
<dbReference type="AlphaFoldDB" id="A0AA38WLM6"/>
<name>A0AA38WLM6_9ASTR</name>
<comment type="caution">
    <text evidence="1">The sequence shown here is derived from an EMBL/GenBank/DDBJ whole genome shotgun (WGS) entry which is preliminary data.</text>
</comment>
<dbReference type="Proteomes" id="UP001172457">
    <property type="component" value="Chromosome 3"/>
</dbReference>
<evidence type="ECO:0000313" key="1">
    <source>
        <dbReference type="EMBL" id="KAJ9556970.1"/>
    </source>
</evidence>
<protein>
    <submittedName>
        <fullName evidence="1">Uncharacterized protein</fullName>
    </submittedName>
</protein>
<proteinExistence type="predicted"/>
<organism evidence="1 2">
    <name type="scientific">Centaurea solstitialis</name>
    <name type="common">yellow star-thistle</name>
    <dbReference type="NCBI Taxonomy" id="347529"/>
    <lineage>
        <taxon>Eukaryota</taxon>
        <taxon>Viridiplantae</taxon>
        <taxon>Streptophyta</taxon>
        <taxon>Embryophyta</taxon>
        <taxon>Tracheophyta</taxon>
        <taxon>Spermatophyta</taxon>
        <taxon>Magnoliopsida</taxon>
        <taxon>eudicotyledons</taxon>
        <taxon>Gunneridae</taxon>
        <taxon>Pentapetalae</taxon>
        <taxon>asterids</taxon>
        <taxon>campanulids</taxon>
        <taxon>Asterales</taxon>
        <taxon>Asteraceae</taxon>
        <taxon>Carduoideae</taxon>
        <taxon>Cardueae</taxon>
        <taxon>Centaureinae</taxon>
        <taxon>Centaurea</taxon>
    </lineage>
</organism>
<sequence length="72" mass="8325">MTNGEHVIKNVRYVEGLPFNLFSSSQFCDSGYLVTQFVIDSTVKDEDDNETAFFLPKTDDFLQKTDLQQIRQ</sequence>
<gene>
    <name evidence="1" type="ORF">OSB04_011584</name>
</gene>
<accession>A0AA38WLM6</accession>
<keyword evidence="2" id="KW-1185">Reference proteome</keyword>